<dbReference type="VEuPathDB" id="FungiDB:SeMB42_g03925"/>
<dbReference type="AlphaFoldDB" id="A0A507D2B6"/>
<dbReference type="STRING" id="286115.A0A507D2B6"/>
<protein>
    <submittedName>
        <fullName evidence="2">Uncharacterized protein</fullName>
    </submittedName>
</protein>
<accession>A0A507D2B6</accession>
<keyword evidence="3" id="KW-1185">Reference proteome</keyword>
<name>A0A507D2B6_9FUNG</name>
<reference evidence="2 3" key="1">
    <citation type="journal article" date="2019" name="Sci. Rep.">
        <title>Comparative genomics of chytrid fungi reveal insights into the obligate biotrophic and pathogenic lifestyle of Synchytrium endobioticum.</title>
        <authorList>
            <person name="van de Vossenberg B.T.L.H."/>
            <person name="Warris S."/>
            <person name="Nguyen H.D.T."/>
            <person name="van Gent-Pelzer M.P.E."/>
            <person name="Joly D.L."/>
            <person name="van de Geest H.C."/>
            <person name="Bonants P.J.M."/>
            <person name="Smith D.S."/>
            <person name="Levesque C.A."/>
            <person name="van der Lee T.A.J."/>
        </authorList>
    </citation>
    <scope>NUCLEOTIDE SEQUENCE [LARGE SCALE GENOMIC DNA]</scope>
    <source>
        <strain evidence="2 3">MB42</strain>
    </source>
</reference>
<organism evidence="2 3">
    <name type="scientific">Synchytrium endobioticum</name>
    <dbReference type="NCBI Taxonomy" id="286115"/>
    <lineage>
        <taxon>Eukaryota</taxon>
        <taxon>Fungi</taxon>
        <taxon>Fungi incertae sedis</taxon>
        <taxon>Chytridiomycota</taxon>
        <taxon>Chytridiomycota incertae sedis</taxon>
        <taxon>Chytridiomycetes</taxon>
        <taxon>Synchytriales</taxon>
        <taxon>Synchytriaceae</taxon>
        <taxon>Synchytrium</taxon>
    </lineage>
</organism>
<dbReference type="Proteomes" id="UP000317494">
    <property type="component" value="Unassembled WGS sequence"/>
</dbReference>
<dbReference type="EMBL" id="QEAN01000149">
    <property type="protein sequence ID" value="TPX45649.1"/>
    <property type="molecule type" value="Genomic_DNA"/>
</dbReference>
<evidence type="ECO:0000313" key="2">
    <source>
        <dbReference type="EMBL" id="TPX45649.1"/>
    </source>
</evidence>
<dbReference type="Pfam" id="PF25880">
    <property type="entry name" value="WHD_CHMP7_1st"/>
    <property type="match status" value="1"/>
</dbReference>
<proteinExistence type="predicted"/>
<feature type="compositionally biased region" description="Low complexity" evidence="1">
    <location>
        <begin position="8"/>
        <end position="18"/>
    </location>
</feature>
<evidence type="ECO:0000313" key="3">
    <source>
        <dbReference type="Proteomes" id="UP000317494"/>
    </source>
</evidence>
<feature type="region of interest" description="Disordered" evidence="1">
    <location>
        <begin position="1"/>
        <end position="22"/>
    </location>
</feature>
<gene>
    <name evidence="2" type="ORF">SeMB42_g03925</name>
</gene>
<evidence type="ECO:0000256" key="1">
    <source>
        <dbReference type="SAM" id="MobiDB-lite"/>
    </source>
</evidence>
<comment type="caution">
    <text evidence="2">The sequence shown here is derived from an EMBL/GenBank/DDBJ whole genome shotgun (WGS) entry which is preliminary data.</text>
</comment>
<sequence>MVSKMARTGTSTSNSSGNDSPLHTYLQSVGEWSDDVRARALYAAFQDKTVNKTAYEARLAIWKRILSTAAASGLLSSSETDGRLCLYRKDLEVKFKRKGVVPLGLQTVIDEMVAAGATSSSFRVL</sequence>